<organism evidence="2 3">
    <name type="scientific">Marchantia polymorpha subsp. ruderalis</name>
    <dbReference type="NCBI Taxonomy" id="1480154"/>
    <lineage>
        <taxon>Eukaryota</taxon>
        <taxon>Viridiplantae</taxon>
        <taxon>Streptophyta</taxon>
        <taxon>Embryophyta</taxon>
        <taxon>Marchantiophyta</taxon>
        <taxon>Marchantiopsida</taxon>
        <taxon>Marchantiidae</taxon>
        <taxon>Marchantiales</taxon>
        <taxon>Marchantiaceae</taxon>
        <taxon>Marchantia</taxon>
    </lineage>
</organism>
<feature type="compositionally biased region" description="Basic and acidic residues" evidence="1">
    <location>
        <begin position="149"/>
        <end position="163"/>
    </location>
</feature>
<name>A0A176WH42_MARPO</name>
<protein>
    <submittedName>
        <fullName evidence="2">Uncharacterized protein</fullName>
    </submittedName>
</protein>
<dbReference type="AlphaFoldDB" id="A0A176WH42"/>
<feature type="compositionally biased region" description="Basic and acidic residues" evidence="1">
    <location>
        <begin position="256"/>
        <end position="290"/>
    </location>
</feature>
<feature type="compositionally biased region" description="Basic and acidic residues" evidence="1">
    <location>
        <begin position="75"/>
        <end position="93"/>
    </location>
</feature>
<sequence length="394" mass="44258">MTTMLADRRHDLQNSFRKVLTLGIVLRSEKISNVLVLNQLSILYRPPCGPGLMTSLWNDSDACSGIRDVMSVESGQKRMTDQKKGPSKTRLDELSSPVKVSRARPARATAEGTNNVDSVREKPGQTRSHRRSSRDETSALEGQTSAAIEESKRVRHSDQEDNRSSGATQMSAKERSASPKIKKDRYSGRSQDLSAKEGSDPIESKKEIRSKKEKVVSFSKFDSEPINATKERRSETRLKDESVKPEGVKPKKSKKEGRSKLKEKDEVLKDESALAEERSEPTKPKKERSSRTNKTLNPDGESVSVSEDDSKKKKKKKKRSKKKAEDVLPTNKDSVNGLSAMVEPWTLLKKVVENHREEVHVLKGIMDLRAAKTGDRAMLHQLETLLKEIDKDRS</sequence>
<comment type="caution">
    <text evidence="2">The sequence shown here is derived from an EMBL/GenBank/DDBJ whole genome shotgun (WGS) entry which is preliminary data.</text>
</comment>
<feature type="compositionally biased region" description="Basic and acidic residues" evidence="1">
    <location>
        <begin position="229"/>
        <end position="249"/>
    </location>
</feature>
<accession>A0A176WH42</accession>
<evidence type="ECO:0000313" key="3">
    <source>
        <dbReference type="Proteomes" id="UP000077202"/>
    </source>
</evidence>
<evidence type="ECO:0000256" key="1">
    <source>
        <dbReference type="SAM" id="MobiDB-lite"/>
    </source>
</evidence>
<dbReference type="EMBL" id="LVLJ01000940">
    <property type="protein sequence ID" value="OAE31923.1"/>
    <property type="molecule type" value="Genomic_DNA"/>
</dbReference>
<keyword evidence="3" id="KW-1185">Reference proteome</keyword>
<evidence type="ECO:0000313" key="2">
    <source>
        <dbReference type="EMBL" id="OAE31923.1"/>
    </source>
</evidence>
<dbReference type="Proteomes" id="UP000077202">
    <property type="component" value="Unassembled WGS sequence"/>
</dbReference>
<gene>
    <name evidence="2" type="ORF">AXG93_4485s1100</name>
</gene>
<proteinExistence type="predicted"/>
<reference evidence="2" key="1">
    <citation type="submission" date="2016-03" db="EMBL/GenBank/DDBJ databases">
        <title>Mechanisms controlling the formation of the plant cell surface in tip-growing cells are functionally conserved among land plants.</title>
        <authorList>
            <person name="Honkanen S."/>
            <person name="Jones V.A."/>
            <person name="Morieri G."/>
            <person name="Champion C."/>
            <person name="Hetherington A.J."/>
            <person name="Kelly S."/>
            <person name="Saint-Marcoux D."/>
            <person name="Proust H."/>
            <person name="Prescott H."/>
            <person name="Dolan L."/>
        </authorList>
    </citation>
    <scope>NUCLEOTIDE SEQUENCE [LARGE SCALE GENOMIC DNA]</scope>
    <source>
        <tissue evidence="2">Whole gametophyte</tissue>
    </source>
</reference>
<feature type="region of interest" description="Disordered" evidence="1">
    <location>
        <begin position="74"/>
        <end position="335"/>
    </location>
</feature>
<feature type="compositionally biased region" description="Basic residues" evidence="1">
    <location>
        <begin position="312"/>
        <end position="322"/>
    </location>
</feature>
<feature type="compositionally biased region" description="Basic and acidic residues" evidence="1">
    <location>
        <begin position="194"/>
        <end position="207"/>
    </location>
</feature>